<gene>
    <name evidence="11" type="primary">Zbtb43</name>
</gene>
<dbReference type="PROSITE" id="PS50157">
    <property type="entry name" value="ZINC_FINGER_C2H2_2"/>
    <property type="match status" value="2"/>
</dbReference>
<feature type="domain" description="C2H2-type" evidence="10">
    <location>
        <begin position="390"/>
        <end position="412"/>
    </location>
</feature>
<dbReference type="Gene3D" id="3.30.710.10">
    <property type="entry name" value="Potassium Channel Kv1.1, Chain A"/>
    <property type="match status" value="1"/>
</dbReference>
<evidence type="ECO:0000256" key="7">
    <source>
        <dbReference type="PROSITE-ProRule" id="PRU00042"/>
    </source>
</evidence>
<dbReference type="PANTHER" id="PTHR46105">
    <property type="entry name" value="AGAP004733-PA"/>
    <property type="match status" value="1"/>
</dbReference>
<dbReference type="AlphaFoldDB" id="A0A6F9DWP0"/>
<dbReference type="InterPro" id="IPR013087">
    <property type="entry name" value="Znf_C2H2_type"/>
</dbReference>
<keyword evidence="6" id="KW-0539">Nucleus</keyword>
<evidence type="ECO:0000256" key="2">
    <source>
        <dbReference type="ARBA" id="ARBA00022723"/>
    </source>
</evidence>
<evidence type="ECO:0000256" key="3">
    <source>
        <dbReference type="ARBA" id="ARBA00022737"/>
    </source>
</evidence>
<dbReference type="PROSITE" id="PS00028">
    <property type="entry name" value="ZINC_FINGER_C2H2_1"/>
    <property type="match status" value="2"/>
</dbReference>
<keyword evidence="5" id="KW-0862">Zinc</keyword>
<feature type="region of interest" description="Disordered" evidence="8">
    <location>
        <begin position="203"/>
        <end position="260"/>
    </location>
</feature>
<evidence type="ECO:0000256" key="6">
    <source>
        <dbReference type="ARBA" id="ARBA00023242"/>
    </source>
</evidence>
<feature type="region of interest" description="Disordered" evidence="8">
    <location>
        <begin position="519"/>
        <end position="579"/>
    </location>
</feature>
<reference evidence="11" key="1">
    <citation type="submission" date="2020-04" db="EMBL/GenBank/DDBJ databases">
        <authorList>
            <person name="Neveu A P."/>
        </authorList>
    </citation>
    <scope>NUCLEOTIDE SEQUENCE</scope>
    <source>
        <tissue evidence="11">Whole embryo</tissue>
    </source>
</reference>
<dbReference type="FunFam" id="3.30.160.60:FF:000744">
    <property type="entry name" value="zinc finger E-box-binding homeobox 1"/>
    <property type="match status" value="1"/>
</dbReference>
<feature type="region of interest" description="Disordered" evidence="8">
    <location>
        <begin position="135"/>
        <end position="164"/>
    </location>
</feature>
<comment type="subcellular location">
    <subcellularLocation>
        <location evidence="1">Nucleus</location>
    </subcellularLocation>
</comment>
<evidence type="ECO:0000259" key="9">
    <source>
        <dbReference type="PROSITE" id="PS50097"/>
    </source>
</evidence>
<keyword evidence="4 7" id="KW-0863">Zinc-finger</keyword>
<dbReference type="PROSITE" id="PS50097">
    <property type="entry name" value="BTB"/>
    <property type="match status" value="1"/>
</dbReference>
<evidence type="ECO:0000256" key="4">
    <source>
        <dbReference type="ARBA" id="ARBA00022771"/>
    </source>
</evidence>
<organism evidence="11">
    <name type="scientific">Phallusia mammillata</name>
    <dbReference type="NCBI Taxonomy" id="59560"/>
    <lineage>
        <taxon>Eukaryota</taxon>
        <taxon>Metazoa</taxon>
        <taxon>Chordata</taxon>
        <taxon>Tunicata</taxon>
        <taxon>Ascidiacea</taxon>
        <taxon>Phlebobranchia</taxon>
        <taxon>Ascidiidae</taxon>
        <taxon>Phallusia</taxon>
    </lineage>
</organism>
<feature type="domain" description="BTB" evidence="9">
    <location>
        <begin position="31"/>
        <end position="99"/>
    </location>
</feature>
<dbReference type="GO" id="GO:0005634">
    <property type="term" value="C:nucleus"/>
    <property type="evidence" value="ECO:0007669"/>
    <property type="project" value="UniProtKB-SubCell"/>
</dbReference>
<dbReference type="SUPFAM" id="SSF57667">
    <property type="entry name" value="beta-beta-alpha zinc fingers"/>
    <property type="match status" value="1"/>
</dbReference>
<keyword evidence="2" id="KW-0479">Metal-binding</keyword>
<dbReference type="PANTHER" id="PTHR46105:SF28">
    <property type="entry name" value="ZINC FINGER PROTEIN 37-LIKE"/>
    <property type="match status" value="1"/>
</dbReference>
<dbReference type="InterPro" id="IPR036236">
    <property type="entry name" value="Znf_C2H2_sf"/>
</dbReference>
<proteinExistence type="evidence at transcript level"/>
<dbReference type="GO" id="GO:0008270">
    <property type="term" value="F:zinc ion binding"/>
    <property type="evidence" value="ECO:0007669"/>
    <property type="project" value="UniProtKB-KW"/>
</dbReference>
<dbReference type="Pfam" id="PF00096">
    <property type="entry name" value="zf-C2H2"/>
    <property type="match status" value="2"/>
</dbReference>
<evidence type="ECO:0000313" key="11">
    <source>
        <dbReference type="EMBL" id="CAB3267864.1"/>
    </source>
</evidence>
<dbReference type="Pfam" id="PF00651">
    <property type="entry name" value="BTB"/>
    <property type="match status" value="1"/>
</dbReference>
<protein>
    <submittedName>
        <fullName evidence="11">ZF(BTB/POZ) zinc finger protein</fullName>
    </submittedName>
</protein>
<dbReference type="FunFam" id="3.30.160.60:FF:000100">
    <property type="entry name" value="Zinc finger 45-like"/>
    <property type="match status" value="1"/>
</dbReference>
<feature type="domain" description="C2H2-type" evidence="10">
    <location>
        <begin position="362"/>
        <end position="389"/>
    </location>
</feature>
<dbReference type="GO" id="GO:0000978">
    <property type="term" value="F:RNA polymerase II cis-regulatory region sequence-specific DNA binding"/>
    <property type="evidence" value="ECO:0007669"/>
    <property type="project" value="TreeGrafter"/>
</dbReference>
<feature type="compositionally biased region" description="Polar residues" evidence="8">
    <location>
        <begin position="527"/>
        <end position="538"/>
    </location>
</feature>
<dbReference type="SUPFAM" id="SSF54695">
    <property type="entry name" value="POZ domain"/>
    <property type="match status" value="1"/>
</dbReference>
<dbReference type="GO" id="GO:0000981">
    <property type="term" value="F:DNA-binding transcription factor activity, RNA polymerase II-specific"/>
    <property type="evidence" value="ECO:0007669"/>
    <property type="project" value="TreeGrafter"/>
</dbReference>
<dbReference type="EMBL" id="LR792002">
    <property type="protein sequence ID" value="CAB3267864.1"/>
    <property type="molecule type" value="mRNA"/>
</dbReference>
<accession>A0A6F9DWP0</accession>
<dbReference type="InterPro" id="IPR000210">
    <property type="entry name" value="BTB/POZ_dom"/>
</dbReference>
<feature type="compositionally biased region" description="Polar residues" evidence="8">
    <location>
        <begin position="143"/>
        <end position="157"/>
    </location>
</feature>
<name>A0A6F9DWP0_9ASCI</name>
<dbReference type="InterPro" id="IPR050457">
    <property type="entry name" value="ZnFinger_BTB_dom_contain"/>
</dbReference>
<evidence type="ECO:0000259" key="10">
    <source>
        <dbReference type="PROSITE" id="PS50157"/>
    </source>
</evidence>
<keyword evidence="3" id="KW-0677">Repeat</keyword>
<feature type="compositionally biased region" description="Polar residues" evidence="8">
    <location>
        <begin position="547"/>
        <end position="564"/>
    </location>
</feature>
<dbReference type="SMART" id="SM00355">
    <property type="entry name" value="ZnF_C2H2"/>
    <property type="match status" value="2"/>
</dbReference>
<evidence type="ECO:0000256" key="8">
    <source>
        <dbReference type="SAM" id="MobiDB-lite"/>
    </source>
</evidence>
<sequence length="595" mass="66154">MATRMYVCESAEHPSSLLLGLNEQRLKGSLCDITIRVQGHLFKAHVNVLASAMGYFRDLFCKPNKEKHEGIIDIPMIVNSTGFAKILDFVYTSQLCLSQSTVMQVMCSACYLQIPYVVEKCQEFITTHGHVSNSALPSIGGPASQQQRHPASKQSPGATQQSASASLTLLSQLNKASDLSRARALEIAKLSPDEGRRVMELSAQQKLSPQGQEADEQQMPECELINTPPSPGGHSNGDDRIASGSPDTDDSGRQKDHGVNTKQIKTELYCINNEDYEINGARDIHDVTEGNEREQIDHNSLAAYFRENEHWLEPERNSATYYSIQQSQENGDRLQVNGNANETYPPSHMNMVAKKEKPKKEYRCEYCNKMFGRQQHLKRHILTHTGERPYPCQYCDKRFRRSEHLKHHLVSHENVTGFVSPPSKKRQRRDRDDAVALSKMMLDTYGQMNESERLAITAAPVVLPSMYTDVTDRNRQSPLESQKMQYTSAGVTQFTSSASGDSNDVHRQKESALLTALNLSRAPKDLSPSSTDITSANMDTDEKTADENATSSGQASPKSESNSVGGYDENPGIIGMEGSEVLTSDLKRLIAAFDE</sequence>
<dbReference type="SMART" id="SM00225">
    <property type="entry name" value="BTB"/>
    <property type="match status" value="1"/>
</dbReference>
<dbReference type="Gene3D" id="3.30.160.60">
    <property type="entry name" value="Classic Zinc Finger"/>
    <property type="match status" value="2"/>
</dbReference>
<feature type="compositionally biased region" description="Basic and acidic residues" evidence="8">
    <location>
        <begin position="250"/>
        <end position="259"/>
    </location>
</feature>
<evidence type="ECO:0000256" key="5">
    <source>
        <dbReference type="ARBA" id="ARBA00022833"/>
    </source>
</evidence>
<evidence type="ECO:0000256" key="1">
    <source>
        <dbReference type="ARBA" id="ARBA00004123"/>
    </source>
</evidence>
<dbReference type="InterPro" id="IPR011333">
    <property type="entry name" value="SKP1/BTB/POZ_sf"/>
</dbReference>